<comment type="caution">
    <text evidence="2">The sequence shown here is derived from an EMBL/GenBank/DDBJ whole genome shotgun (WGS) entry which is preliminary data.</text>
</comment>
<dbReference type="GO" id="GO:0046872">
    <property type="term" value="F:metal ion binding"/>
    <property type="evidence" value="ECO:0007669"/>
    <property type="project" value="InterPro"/>
</dbReference>
<dbReference type="PANTHER" id="PTHR42953">
    <property type="entry name" value="HIGH-AFFINITY ZINC UPTAKE SYSTEM PROTEIN ZNUA-RELATED"/>
    <property type="match status" value="1"/>
</dbReference>
<dbReference type="Proteomes" id="UP000648239">
    <property type="component" value="Unassembled WGS sequence"/>
</dbReference>
<dbReference type="Gene3D" id="3.40.50.1980">
    <property type="entry name" value="Nitrogenase molybdenum iron protein domain"/>
    <property type="match status" value="2"/>
</dbReference>
<reference evidence="2 3" key="1">
    <citation type="submission" date="2020-08" db="EMBL/GenBank/DDBJ databases">
        <title>Acidobacteriota in marine sediments use diverse sulfur dissimilation pathways.</title>
        <authorList>
            <person name="Wasmund K."/>
        </authorList>
    </citation>
    <scope>NUCLEOTIDE SEQUENCE [LARGE SCALE GENOMIC DNA]</scope>
    <source>
        <strain evidence="2">MAG AM4</strain>
    </source>
</reference>
<name>A0A8J6Y077_9BACT</name>
<dbReference type="SUPFAM" id="SSF53807">
    <property type="entry name" value="Helical backbone' metal receptor"/>
    <property type="match status" value="2"/>
</dbReference>
<sequence>MRIITLLLLTALAATPLAADDKLMVVTSMPDYAWLAEAIGGNRVEVHSIAAGNQDVHFIRPRPSYSALMRKADLFISTGLDLELWVPTLLDSAGNRSILEGSPGYVAAWPGVPLRDIPTMASRTEGDVHLYGNPHIQTSPLNMIDVVRNIMAGLQRIDPESSPYYESNAAALQDRLYRQCFGDELVGLLGGETLANLSRNRKLWSYLGGKEYPRGSGRMLLDRLGGWLKKAEPLRGRKIIGYHKNWIYLAELLDLDIRGYIEPKPGIPPTPRHVEEVMRLIRNEEIKVILAASYFDPVKPESIAKRTGASAVIVPMGSGTAGIEGYDALVEFWIESLLGGFGVQP</sequence>
<feature type="chain" id="PRO_5035264743" evidence="1">
    <location>
        <begin position="20"/>
        <end position="345"/>
    </location>
</feature>
<dbReference type="EMBL" id="JACXWD010000018">
    <property type="protein sequence ID" value="MBD3867937.1"/>
    <property type="molecule type" value="Genomic_DNA"/>
</dbReference>
<organism evidence="2 3">
    <name type="scientific">Candidatus Polarisedimenticola svalbardensis</name>
    <dbReference type="NCBI Taxonomy" id="2886004"/>
    <lineage>
        <taxon>Bacteria</taxon>
        <taxon>Pseudomonadati</taxon>
        <taxon>Acidobacteriota</taxon>
        <taxon>Candidatus Polarisedimenticolia</taxon>
        <taxon>Candidatus Polarisedimenticolales</taxon>
        <taxon>Candidatus Polarisedimenticolaceae</taxon>
        <taxon>Candidatus Polarisedimenticola</taxon>
    </lineage>
</organism>
<evidence type="ECO:0000313" key="2">
    <source>
        <dbReference type="EMBL" id="MBD3867937.1"/>
    </source>
</evidence>
<accession>A0A8J6Y077</accession>
<feature type="signal peptide" evidence="1">
    <location>
        <begin position="1"/>
        <end position="19"/>
    </location>
</feature>
<protein>
    <submittedName>
        <fullName evidence="2">Zinc ABC transporter substrate-binding protein</fullName>
    </submittedName>
</protein>
<evidence type="ECO:0000256" key="1">
    <source>
        <dbReference type="SAM" id="SignalP"/>
    </source>
</evidence>
<dbReference type="InterPro" id="IPR050492">
    <property type="entry name" value="Bact_metal-bind_prot9"/>
</dbReference>
<dbReference type="Pfam" id="PF01297">
    <property type="entry name" value="ZnuA"/>
    <property type="match status" value="2"/>
</dbReference>
<dbReference type="GO" id="GO:0030001">
    <property type="term" value="P:metal ion transport"/>
    <property type="evidence" value="ECO:0007669"/>
    <property type="project" value="InterPro"/>
</dbReference>
<dbReference type="AlphaFoldDB" id="A0A8J6Y077"/>
<keyword evidence="1" id="KW-0732">Signal</keyword>
<dbReference type="PANTHER" id="PTHR42953:SF2">
    <property type="entry name" value="ADHESION PROTEIN"/>
    <property type="match status" value="1"/>
</dbReference>
<evidence type="ECO:0000313" key="3">
    <source>
        <dbReference type="Proteomes" id="UP000648239"/>
    </source>
</evidence>
<dbReference type="InterPro" id="IPR006127">
    <property type="entry name" value="ZnuA-like"/>
</dbReference>
<gene>
    <name evidence="2" type="ORF">IFK94_07425</name>
</gene>
<proteinExistence type="predicted"/>